<dbReference type="EMBL" id="AP026973">
    <property type="protein sequence ID" value="BDT77550.1"/>
    <property type="molecule type" value="Genomic_DNA"/>
</dbReference>
<sequence length="124" mass="14608">MQFKLAPKSPNQIIEIERWVRLDSLLTITKKWRTGYLVLADEPVFSEHYSPRVGVDVNAEFEPLRHAFKGCTTFYEYRHVSLGEQELIEKIYSDSMSEGLEQLGWKNTKFQCWFYGVLKVEVLE</sequence>
<reference evidence="1" key="1">
    <citation type="submission" date="2022-11" db="EMBL/GenBank/DDBJ databases">
        <title>Complete Genome Sequences of three Polynucleobacter sp. Subcluster PnecC Strains KF022, KF023, and KF032 Isolated from a Shallow Eutrophic Lake in Japan.</title>
        <authorList>
            <person name="Ogata Y."/>
            <person name="Watanabe K."/>
            <person name="Takemine S."/>
            <person name="Shindo C."/>
            <person name="Kurokawa R."/>
            <person name="Suda W."/>
        </authorList>
    </citation>
    <scope>NUCLEOTIDE SEQUENCE</scope>
    <source>
        <strain evidence="1">KF023</strain>
    </source>
</reference>
<protein>
    <submittedName>
        <fullName evidence="1">Uncharacterized protein</fullName>
    </submittedName>
</protein>
<dbReference type="KEGG" id="pyt:PKF023_13530"/>
<dbReference type="Proteomes" id="UP001211097">
    <property type="component" value="Chromosome"/>
</dbReference>
<proteinExistence type="predicted"/>
<accession>A0A9C7FAR0</accession>
<dbReference type="RefSeq" id="WP_281741940.1">
    <property type="nucleotide sequence ID" value="NZ_AP026973.1"/>
</dbReference>
<dbReference type="AlphaFoldDB" id="A0A9C7FAR0"/>
<name>A0A9C7FAR0_9BURK</name>
<evidence type="ECO:0000313" key="1">
    <source>
        <dbReference type="EMBL" id="BDT77550.1"/>
    </source>
</evidence>
<organism evidence="1">
    <name type="scientific">Polynucleobacter yangtzensis</name>
    <dbReference type="NCBI Taxonomy" id="1743159"/>
    <lineage>
        <taxon>Bacteria</taxon>
        <taxon>Pseudomonadati</taxon>
        <taxon>Pseudomonadota</taxon>
        <taxon>Betaproteobacteria</taxon>
        <taxon>Burkholderiales</taxon>
        <taxon>Burkholderiaceae</taxon>
        <taxon>Polynucleobacter</taxon>
    </lineage>
</organism>
<gene>
    <name evidence="1" type="ORF">PKF023_13530</name>
</gene>